<comment type="subcellular location">
    <subcellularLocation>
        <location evidence="2">Chromosome</location>
    </subcellularLocation>
    <subcellularLocation>
        <location evidence="1">Nucleus</location>
    </subcellularLocation>
</comment>
<dbReference type="SMART" id="SM00508">
    <property type="entry name" value="PostSET"/>
    <property type="match status" value="1"/>
</dbReference>
<dbReference type="GO" id="GO:0005694">
    <property type="term" value="C:chromosome"/>
    <property type="evidence" value="ECO:0007669"/>
    <property type="project" value="UniProtKB-SubCell"/>
</dbReference>
<dbReference type="EMBL" id="KZ305099">
    <property type="protein sequence ID" value="PIA27204.1"/>
    <property type="molecule type" value="Genomic_DNA"/>
</dbReference>
<dbReference type="PANTHER" id="PTHR22884">
    <property type="entry name" value="SET DOMAIN PROTEINS"/>
    <property type="match status" value="1"/>
</dbReference>
<dbReference type="OrthoDB" id="422362at2759"/>
<evidence type="ECO:0000256" key="1">
    <source>
        <dbReference type="ARBA" id="ARBA00004123"/>
    </source>
</evidence>
<keyword evidence="4" id="KW-0489">Methyltransferase</keyword>
<dbReference type="InterPro" id="IPR003616">
    <property type="entry name" value="Post-SET_dom"/>
</dbReference>
<proteinExistence type="predicted"/>
<feature type="compositionally biased region" description="Polar residues" evidence="8">
    <location>
        <begin position="758"/>
        <end position="772"/>
    </location>
</feature>
<accession>A0A2G5C7D4</accession>
<dbReference type="GO" id="GO:0032259">
    <property type="term" value="P:methylation"/>
    <property type="evidence" value="ECO:0007669"/>
    <property type="project" value="UniProtKB-KW"/>
</dbReference>
<feature type="compositionally biased region" description="Low complexity" evidence="8">
    <location>
        <begin position="213"/>
        <end position="222"/>
    </location>
</feature>
<sequence>GEEVTFDYNYVRVFGAVAKKCVCGSVKCRGYIGGDPLNNDEVVQGDSDDEFPEPVMVNGECEIEKVTGRIASNTILSDGTKSRDTGKIAISESSIKHFENFTEKKESKRQSVEPIELPVPMEDTTNKSQFAVQPSEMSVHTEVRNKSSSSLQSLEVSDVIVSKTISTGQLLDDSPTVSDPLRKSLPNHLTVNKNLISGMIKDRPTMLKDRSPAKSSRSSSSIKKVRCRSNPVSGSKLQVLENKPKKMLEGAANNRPRGAEDKLNELLDIDGGISKRKDATLYLKLLIVTASSGDDNGEAVQSTRNLSIILDALLKTKKRNVLNDVISKNGLQMLHNILKQNRTNHKRIPIIRKLLKILEYLAEKEILTVDLINSGPPCLGVESFRESIMKLTRHDDMQVHRIARQFRNKWMPHPLRRNNYSDRDGTNLEQQPDLLCNRFSTHKQWCGNSSRHIADNASMNQTSIGANSLCASMQRDSVGPSINNHPVNRSRMRKRKSRWDHPEEGNFSAQTFELVEDHKAKRTLAPSLQQSDMREAVEEPVDDVKDEIVFHGCDQNISKQCERGSNNDAMQQIHDDAPPGFPSLPLVSHDAFSTATENLSSDIYHRNCSCELVTGCPQERFLSHIPVSYGIPLFFVDQLGTPQAESVDSWKISVGIPFHPFPPLPSYPREPPSCTSTRTEHGESQRDHQRDVSSTPCTSGAMSPEVANTGAYNQHRMRSSPGNLGRRYFRQQKWTNSNRPPCPWVRNRNGRGFKENNSRSGTQSLGVGNSENESGNVCYSVGVNGESENITVYQNSQHHYDH</sequence>
<evidence type="ECO:0000256" key="6">
    <source>
        <dbReference type="ARBA" id="ARBA00022691"/>
    </source>
</evidence>
<name>A0A2G5C7D4_AQUCA</name>
<evidence type="ECO:0000313" key="10">
    <source>
        <dbReference type="EMBL" id="PIA27204.1"/>
    </source>
</evidence>
<evidence type="ECO:0000256" key="5">
    <source>
        <dbReference type="ARBA" id="ARBA00022679"/>
    </source>
</evidence>
<evidence type="ECO:0000259" key="9">
    <source>
        <dbReference type="PROSITE" id="PS50868"/>
    </source>
</evidence>
<feature type="compositionally biased region" description="Polar residues" evidence="8">
    <location>
        <begin position="477"/>
        <end position="487"/>
    </location>
</feature>
<keyword evidence="6" id="KW-0949">S-adenosyl-L-methionine</keyword>
<keyword evidence="7" id="KW-0539">Nucleus</keyword>
<dbReference type="GO" id="GO:0005634">
    <property type="term" value="C:nucleus"/>
    <property type="evidence" value="ECO:0007669"/>
    <property type="project" value="UniProtKB-SubCell"/>
</dbReference>
<feature type="domain" description="Post-SET" evidence="9">
    <location>
        <begin position="17"/>
        <end position="33"/>
    </location>
</feature>
<protein>
    <recommendedName>
        <fullName evidence="9">Post-SET domain-containing protein</fullName>
    </recommendedName>
</protein>
<dbReference type="InterPro" id="IPR050777">
    <property type="entry name" value="SET2_Histone-Lys_MeTrsfase"/>
</dbReference>
<organism evidence="10 11">
    <name type="scientific">Aquilegia coerulea</name>
    <name type="common">Rocky mountain columbine</name>
    <dbReference type="NCBI Taxonomy" id="218851"/>
    <lineage>
        <taxon>Eukaryota</taxon>
        <taxon>Viridiplantae</taxon>
        <taxon>Streptophyta</taxon>
        <taxon>Embryophyta</taxon>
        <taxon>Tracheophyta</taxon>
        <taxon>Spermatophyta</taxon>
        <taxon>Magnoliopsida</taxon>
        <taxon>Ranunculales</taxon>
        <taxon>Ranunculaceae</taxon>
        <taxon>Thalictroideae</taxon>
        <taxon>Aquilegia</taxon>
    </lineage>
</organism>
<dbReference type="InterPro" id="IPR046341">
    <property type="entry name" value="SET_dom_sf"/>
</dbReference>
<reference evidence="10 11" key="1">
    <citation type="submission" date="2017-09" db="EMBL/GenBank/DDBJ databases">
        <title>WGS assembly of Aquilegia coerulea Goldsmith.</title>
        <authorList>
            <person name="Hodges S."/>
            <person name="Kramer E."/>
            <person name="Nordborg M."/>
            <person name="Tomkins J."/>
            <person name="Borevitz J."/>
            <person name="Derieg N."/>
            <person name="Yan J."/>
            <person name="Mihaltcheva S."/>
            <person name="Hayes R.D."/>
            <person name="Rokhsar D."/>
        </authorList>
    </citation>
    <scope>NUCLEOTIDE SEQUENCE [LARGE SCALE GENOMIC DNA]</scope>
    <source>
        <strain evidence="11">cv. Goldsmith</strain>
    </source>
</reference>
<feature type="region of interest" description="Disordered" evidence="8">
    <location>
        <begin position="661"/>
        <end position="724"/>
    </location>
</feature>
<keyword evidence="11" id="KW-1185">Reference proteome</keyword>
<feature type="region of interest" description="Disordered" evidence="8">
    <location>
        <begin position="738"/>
        <end position="772"/>
    </location>
</feature>
<feature type="compositionally biased region" description="Polar residues" evidence="8">
    <location>
        <begin position="692"/>
        <end position="701"/>
    </location>
</feature>
<dbReference type="Gene3D" id="2.170.270.10">
    <property type="entry name" value="SET domain"/>
    <property type="match status" value="1"/>
</dbReference>
<feature type="region of interest" description="Disordered" evidence="8">
    <location>
        <begin position="205"/>
        <end position="228"/>
    </location>
</feature>
<feature type="region of interest" description="Disordered" evidence="8">
    <location>
        <begin position="477"/>
        <end position="504"/>
    </location>
</feature>
<dbReference type="PROSITE" id="PS50868">
    <property type="entry name" value="POST_SET"/>
    <property type="match status" value="1"/>
</dbReference>
<keyword evidence="5" id="KW-0808">Transferase</keyword>
<dbReference type="Proteomes" id="UP000230069">
    <property type="component" value="Unassembled WGS sequence"/>
</dbReference>
<evidence type="ECO:0000256" key="2">
    <source>
        <dbReference type="ARBA" id="ARBA00004286"/>
    </source>
</evidence>
<dbReference type="AlphaFoldDB" id="A0A2G5C7D4"/>
<keyword evidence="3" id="KW-0158">Chromosome</keyword>
<evidence type="ECO:0000256" key="3">
    <source>
        <dbReference type="ARBA" id="ARBA00022454"/>
    </source>
</evidence>
<feature type="compositionally biased region" description="Pro residues" evidence="8">
    <location>
        <begin position="661"/>
        <end position="671"/>
    </location>
</feature>
<evidence type="ECO:0000256" key="4">
    <source>
        <dbReference type="ARBA" id="ARBA00022603"/>
    </source>
</evidence>
<evidence type="ECO:0000313" key="11">
    <source>
        <dbReference type="Proteomes" id="UP000230069"/>
    </source>
</evidence>
<gene>
    <name evidence="10" type="ORF">AQUCO_08200017v1</name>
</gene>
<feature type="compositionally biased region" description="Basic and acidic residues" evidence="8">
    <location>
        <begin position="678"/>
        <end position="691"/>
    </location>
</feature>
<evidence type="ECO:0000256" key="7">
    <source>
        <dbReference type="ARBA" id="ARBA00023242"/>
    </source>
</evidence>
<evidence type="ECO:0000256" key="8">
    <source>
        <dbReference type="SAM" id="MobiDB-lite"/>
    </source>
</evidence>
<feature type="non-terminal residue" evidence="10">
    <location>
        <position position="1"/>
    </location>
</feature>
<feature type="compositionally biased region" description="Basic residues" evidence="8">
    <location>
        <begin position="488"/>
        <end position="498"/>
    </location>
</feature>
<dbReference type="GO" id="GO:0008168">
    <property type="term" value="F:methyltransferase activity"/>
    <property type="evidence" value="ECO:0007669"/>
    <property type="project" value="UniProtKB-KW"/>
</dbReference>